<proteinExistence type="predicted"/>
<dbReference type="GO" id="GO:0016829">
    <property type="term" value="F:lyase activity"/>
    <property type="evidence" value="ECO:0007669"/>
    <property type="project" value="UniProtKB-KW"/>
</dbReference>
<accession>A0A368KU46</accession>
<reference evidence="3 4" key="1">
    <citation type="submission" date="2018-07" db="EMBL/GenBank/DDBJ databases">
        <title>Comparative genomes isolates from brazilian mangrove.</title>
        <authorList>
            <person name="De Araujo J.E."/>
            <person name="Taketani R.G."/>
            <person name="Silva M.C.P."/>
            <person name="Lourenco M.V."/>
            <person name="Oliveira V.M."/>
            <person name="Andreote F.D."/>
        </authorList>
    </citation>
    <scope>NUCLEOTIDE SEQUENCE [LARGE SCALE GENOMIC DNA]</scope>
    <source>
        <strain evidence="3 4">HEX PRIS-MGV</strain>
    </source>
</reference>
<dbReference type="InterPro" id="IPR002762">
    <property type="entry name" value="CbiX-like"/>
</dbReference>
<keyword evidence="2" id="KW-0456">Lyase</keyword>
<dbReference type="Pfam" id="PF01903">
    <property type="entry name" value="CbiX"/>
    <property type="match status" value="1"/>
</dbReference>
<evidence type="ECO:0000313" key="4">
    <source>
        <dbReference type="Proteomes" id="UP000253562"/>
    </source>
</evidence>
<dbReference type="PANTHER" id="PTHR33542">
    <property type="entry name" value="SIROHYDROCHLORIN FERROCHELATASE, CHLOROPLASTIC"/>
    <property type="match status" value="1"/>
</dbReference>
<protein>
    <submittedName>
        <fullName evidence="3">Cobalamin biosynthesis protein CbiX</fullName>
    </submittedName>
</protein>
<dbReference type="PANTHER" id="PTHR33542:SF3">
    <property type="entry name" value="SIROHYDROCHLORIN FERROCHELATASE, CHLOROPLASTIC"/>
    <property type="match status" value="1"/>
</dbReference>
<name>A0A368KU46_9BACT</name>
<dbReference type="SUPFAM" id="SSF53800">
    <property type="entry name" value="Chelatase"/>
    <property type="match status" value="1"/>
</dbReference>
<gene>
    <name evidence="3" type="ORF">DTL42_08760</name>
</gene>
<dbReference type="RefSeq" id="WP_114368508.1">
    <property type="nucleotide sequence ID" value="NZ_QPEX01000011.1"/>
</dbReference>
<evidence type="ECO:0000256" key="1">
    <source>
        <dbReference type="ARBA" id="ARBA00022723"/>
    </source>
</evidence>
<evidence type="ECO:0000313" key="3">
    <source>
        <dbReference type="EMBL" id="RCS53083.1"/>
    </source>
</evidence>
<dbReference type="Proteomes" id="UP000253562">
    <property type="component" value="Unassembled WGS sequence"/>
</dbReference>
<dbReference type="InterPro" id="IPR050963">
    <property type="entry name" value="Sirohydro_Cobaltochel/CbiX"/>
</dbReference>
<keyword evidence="1" id="KW-0479">Metal-binding</keyword>
<comment type="caution">
    <text evidence="3">The sequence shown here is derived from an EMBL/GenBank/DDBJ whole genome shotgun (WGS) entry which is preliminary data.</text>
</comment>
<dbReference type="CDD" id="cd03416">
    <property type="entry name" value="CbiX_SirB_N"/>
    <property type="match status" value="1"/>
</dbReference>
<dbReference type="GO" id="GO:0046872">
    <property type="term" value="F:metal ion binding"/>
    <property type="evidence" value="ECO:0007669"/>
    <property type="project" value="UniProtKB-KW"/>
</dbReference>
<dbReference type="OrthoDB" id="9797895at2"/>
<dbReference type="Gene3D" id="3.40.50.1400">
    <property type="match status" value="1"/>
</dbReference>
<sequence>MHKTTDGDTKLGIVIVDHGSRRAESNDLLLEVVEQFRQASGYPIVEPAHMELAEPSIAAAFARCVEQGASKIIVHPYFLSPGRHWHEDIPHLAEEASANLANVPFQVTHPLGPHPLMLKIIQDRIEDCLDN</sequence>
<organism evidence="3 4">
    <name type="scientific">Bremerella cremea</name>
    <dbReference type="NCBI Taxonomy" id="1031537"/>
    <lineage>
        <taxon>Bacteria</taxon>
        <taxon>Pseudomonadati</taxon>
        <taxon>Planctomycetota</taxon>
        <taxon>Planctomycetia</taxon>
        <taxon>Pirellulales</taxon>
        <taxon>Pirellulaceae</taxon>
        <taxon>Bremerella</taxon>
    </lineage>
</organism>
<evidence type="ECO:0000256" key="2">
    <source>
        <dbReference type="ARBA" id="ARBA00023239"/>
    </source>
</evidence>
<dbReference type="EMBL" id="QPEX01000011">
    <property type="protein sequence ID" value="RCS53083.1"/>
    <property type="molecule type" value="Genomic_DNA"/>
</dbReference>
<dbReference type="AlphaFoldDB" id="A0A368KU46"/>